<protein>
    <submittedName>
        <fullName evidence="12">Uncharacterized protein</fullName>
    </submittedName>
</protein>
<dbReference type="Pfam" id="PF13855">
    <property type="entry name" value="LRR_8"/>
    <property type="match status" value="1"/>
</dbReference>
<keyword evidence="10" id="KW-0325">Glycoprotein</keyword>
<feature type="compositionally biased region" description="Basic and acidic residues" evidence="11">
    <location>
        <begin position="212"/>
        <end position="223"/>
    </location>
</feature>
<evidence type="ECO:0000256" key="11">
    <source>
        <dbReference type="SAM" id="MobiDB-lite"/>
    </source>
</evidence>
<comment type="subcellular location">
    <subcellularLocation>
        <location evidence="1">Cell membrane</location>
        <topology evidence="1">Single-pass type I membrane protein</topology>
    </subcellularLocation>
</comment>
<gene>
    <name evidence="12" type="ORF">HYC85_022619</name>
</gene>
<dbReference type="EMBL" id="JACBKZ010000011">
    <property type="protein sequence ID" value="KAF5938360.1"/>
    <property type="molecule type" value="Genomic_DNA"/>
</dbReference>
<dbReference type="InterPro" id="IPR001611">
    <property type="entry name" value="Leu-rich_rpt"/>
</dbReference>
<sequence>MNRTGLIPAGAFGDVYTIPSCFNQSTVKHVHLNRNQLSGLMAHTALVTLDLSDNHLTGTIPSWIGSLHVLSILPLKFNNFEGEIPIQLCQLKQLSILDLSENNFSGSIPFSFCEIPFETTHEKSSLEIIAMAGMAMVALWSFVDGSKSIGDHYQMDAVNGFGTILAYYMLTRLSFLSFTFTISKLEQPWKKRERQRRTERGGALCSKARQKQTNERKWKEKWD</sequence>
<evidence type="ECO:0000256" key="10">
    <source>
        <dbReference type="ARBA" id="ARBA00023180"/>
    </source>
</evidence>
<keyword evidence="7" id="KW-1133">Transmembrane helix</keyword>
<keyword evidence="9" id="KW-0675">Receptor</keyword>
<keyword evidence="2" id="KW-1003">Cell membrane</keyword>
<accession>A0A7J7GCC6</accession>
<keyword evidence="5" id="KW-0732">Signal</keyword>
<proteinExistence type="predicted"/>
<evidence type="ECO:0000256" key="7">
    <source>
        <dbReference type="ARBA" id="ARBA00022989"/>
    </source>
</evidence>
<evidence type="ECO:0000313" key="12">
    <source>
        <dbReference type="EMBL" id="KAF5938360.1"/>
    </source>
</evidence>
<dbReference type="Gene3D" id="3.80.10.10">
    <property type="entry name" value="Ribonuclease Inhibitor"/>
    <property type="match status" value="1"/>
</dbReference>
<keyword evidence="3" id="KW-0433">Leucine-rich repeat</keyword>
<evidence type="ECO:0000256" key="2">
    <source>
        <dbReference type="ARBA" id="ARBA00022475"/>
    </source>
</evidence>
<dbReference type="SUPFAM" id="SSF52058">
    <property type="entry name" value="L domain-like"/>
    <property type="match status" value="1"/>
</dbReference>
<reference evidence="12 13" key="2">
    <citation type="submission" date="2020-07" db="EMBL/GenBank/DDBJ databases">
        <title>Genome assembly of wild tea tree DASZ reveals pedigree and selection history of tea varieties.</title>
        <authorList>
            <person name="Zhang W."/>
        </authorList>
    </citation>
    <scope>NUCLEOTIDE SEQUENCE [LARGE SCALE GENOMIC DNA]</scope>
    <source>
        <strain evidence="13">cv. G240</strain>
        <tissue evidence="12">Leaf</tissue>
    </source>
</reference>
<keyword evidence="6" id="KW-0677">Repeat</keyword>
<dbReference type="FunFam" id="3.80.10.10:FF:000470">
    <property type="entry name" value="LRR receptor-like serine/threonine-protein kinase RPK2"/>
    <property type="match status" value="1"/>
</dbReference>
<evidence type="ECO:0000256" key="8">
    <source>
        <dbReference type="ARBA" id="ARBA00023136"/>
    </source>
</evidence>
<dbReference type="PANTHER" id="PTHR48004:SF58">
    <property type="entry name" value="OS01G0162200 PROTEIN"/>
    <property type="match status" value="1"/>
</dbReference>
<evidence type="ECO:0000256" key="3">
    <source>
        <dbReference type="ARBA" id="ARBA00022614"/>
    </source>
</evidence>
<keyword evidence="4" id="KW-0812">Transmembrane</keyword>
<dbReference type="AlphaFoldDB" id="A0A7J7GCC6"/>
<dbReference type="GO" id="GO:0005886">
    <property type="term" value="C:plasma membrane"/>
    <property type="evidence" value="ECO:0007669"/>
    <property type="project" value="UniProtKB-SubCell"/>
</dbReference>
<evidence type="ECO:0000256" key="4">
    <source>
        <dbReference type="ARBA" id="ARBA00022692"/>
    </source>
</evidence>
<dbReference type="PANTHER" id="PTHR48004">
    <property type="entry name" value="OS01G0149700 PROTEIN"/>
    <property type="match status" value="1"/>
</dbReference>
<organism evidence="12 13">
    <name type="scientific">Camellia sinensis</name>
    <name type="common">Tea plant</name>
    <name type="synonym">Thea sinensis</name>
    <dbReference type="NCBI Taxonomy" id="4442"/>
    <lineage>
        <taxon>Eukaryota</taxon>
        <taxon>Viridiplantae</taxon>
        <taxon>Streptophyta</taxon>
        <taxon>Embryophyta</taxon>
        <taxon>Tracheophyta</taxon>
        <taxon>Spermatophyta</taxon>
        <taxon>Magnoliopsida</taxon>
        <taxon>eudicotyledons</taxon>
        <taxon>Gunneridae</taxon>
        <taxon>Pentapetalae</taxon>
        <taxon>asterids</taxon>
        <taxon>Ericales</taxon>
        <taxon>Theaceae</taxon>
        <taxon>Camellia</taxon>
    </lineage>
</organism>
<reference evidence="13" key="1">
    <citation type="journal article" date="2020" name="Nat. Commun.">
        <title>Genome assembly of wild tea tree DASZ reveals pedigree and selection history of tea varieties.</title>
        <authorList>
            <person name="Zhang W."/>
            <person name="Zhang Y."/>
            <person name="Qiu H."/>
            <person name="Guo Y."/>
            <person name="Wan H."/>
            <person name="Zhang X."/>
            <person name="Scossa F."/>
            <person name="Alseekh S."/>
            <person name="Zhang Q."/>
            <person name="Wang P."/>
            <person name="Xu L."/>
            <person name="Schmidt M.H."/>
            <person name="Jia X."/>
            <person name="Li D."/>
            <person name="Zhu A."/>
            <person name="Guo F."/>
            <person name="Chen W."/>
            <person name="Ni D."/>
            <person name="Usadel B."/>
            <person name="Fernie A.R."/>
            <person name="Wen W."/>
        </authorList>
    </citation>
    <scope>NUCLEOTIDE SEQUENCE [LARGE SCALE GENOMIC DNA]</scope>
    <source>
        <strain evidence="13">cv. G240</strain>
    </source>
</reference>
<comment type="caution">
    <text evidence="12">The sequence shown here is derived from an EMBL/GenBank/DDBJ whole genome shotgun (WGS) entry which is preliminary data.</text>
</comment>
<name>A0A7J7GCC6_CAMSI</name>
<dbReference type="GO" id="GO:0051606">
    <property type="term" value="P:detection of stimulus"/>
    <property type="evidence" value="ECO:0007669"/>
    <property type="project" value="UniProtKB-ARBA"/>
</dbReference>
<dbReference type="InterPro" id="IPR032675">
    <property type="entry name" value="LRR_dom_sf"/>
</dbReference>
<dbReference type="PRINTS" id="PR00019">
    <property type="entry name" value="LEURICHRPT"/>
</dbReference>
<keyword evidence="13" id="KW-1185">Reference proteome</keyword>
<dbReference type="InterPro" id="IPR052941">
    <property type="entry name" value="StomDev_PlantInt_Reg"/>
</dbReference>
<evidence type="ECO:0000256" key="9">
    <source>
        <dbReference type="ARBA" id="ARBA00023170"/>
    </source>
</evidence>
<evidence type="ECO:0000256" key="5">
    <source>
        <dbReference type="ARBA" id="ARBA00022729"/>
    </source>
</evidence>
<dbReference type="Proteomes" id="UP000593564">
    <property type="component" value="Unassembled WGS sequence"/>
</dbReference>
<evidence type="ECO:0000313" key="13">
    <source>
        <dbReference type="Proteomes" id="UP000593564"/>
    </source>
</evidence>
<keyword evidence="8" id="KW-0472">Membrane</keyword>
<feature type="region of interest" description="Disordered" evidence="11">
    <location>
        <begin position="190"/>
        <end position="223"/>
    </location>
</feature>
<evidence type="ECO:0000256" key="1">
    <source>
        <dbReference type="ARBA" id="ARBA00004251"/>
    </source>
</evidence>
<evidence type="ECO:0000256" key="6">
    <source>
        <dbReference type="ARBA" id="ARBA00022737"/>
    </source>
</evidence>